<feature type="region of interest" description="Disordered" evidence="1">
    <location>
        <begin position="12"/>
        <end position="32"/>
    </location>
</feature>
<comment type="caution">
    <text evidence="2">The sequence shown here is derived from an EMBL/GenBank/DDBJ whole genome shotgun (WGS) entry which is preliminary data.</text>
</comment>
<protein>
    <submittedName>
        <fullName evidence="2">Uncharacterized protein</fullName>
    </submittedName>
</protein>
<evidence type="ECO:0000256" key="1">
    <source>
        <dbReference type="SAM" id="MobiDB-lite"/>
    </source>
</evidence>
<sequence length="107" mass="11409">MNYGRGFPLPHYENSNSWNPATRIPPENGIGPHRGSWTAAMLGGLIPGVGGLGETPGRALPVDDEIICGKESKSWMAISSGNGIKGHRDLLTTIHQKNNIVPNGHNC</sequence>
<gene>
    <name evidence="2" type="ORF">LSAT_V11C600319900</name>
</gene>
<dbReference type="AlphaFoldDB" id="A0A9R1X4R5"/>
<dbReference type="EMBL" id="NBSK02000006">
    <property type="protein sequence ID" value="KAJ0200710.1"/>
    <property type="molecule type" value="Genomic_DNA"/>
</dbReference>
<organism evidence="2 3">
    <name type="scientific">Lactuca sativa</name>
    <name type="common">Garden lettuce</name>
    <dbReference type="NCBI Taxonomy" id="4236"/>
    <lineage>
        <taxon>Eukaryota</taxon>
        <taxon>Viridiplantae</taxon>
        <taxon>Streptophyta</taxon>
        <taxon>Embryophyta</taxon>
        <taxon>Tracheophyta</taxon>
        <taxon>Spermatophyta</taxon>
        <taxon>Magnoliopsida</taxon>
        <taxon>eudicotyledons</taxon>
        <taxon>Gunneridae</taxon>
        <taxon>Pentapetalae</taxon>
        <taxon>asterids</taxon>
        <taxon>campanulids</taxon>
        <taxon>Asterales</taxon>
        <taxon>Asteraceae</taxon>
        <taxon>Cichorioideae</taxon>
        <taxon>Cichorieae</taxon>
        <taxon>Lactucinae</taxon>
        <taxon>Lactuca</taxon>
    </lineage>
</organism>
<reference evidence="2 3" key="1">
    <citation type="journal article" date="2017" name="Nat. Commun.">
        <title>Genome assembly with in vitro proximity ligation data and whole-genome triplication in lettuce.</title>
        <authorList>
            <person name="Reyes-Chin-Wo S."/>
            <person name="Wang Z."/>
            <person name="Yang X."/>
            <person name="Kozik A."/>
            <person name="Arikit S."/>
            <person name="Song C."/>
            <person name="Xia L."/>
            <person name="Froenicke L."/>
            <person name="Lavelle D.O."/>
            <person name="Truco M.J."/>
            <person name="Xia R."/>
            <person name="Zhu S."/>
            <person name="Xu C."/>
            <person name="Xu H."/>
            <person name="Xu X."/>
            <person name="Cox K."/>
            <person name="Korf I."/>
            <person name="Meyers B.C."/>
            <person name="Michelmore R.W."/>
        </authorList>
    </citation>
    <scope>NUCLEOTIDE SEQUENCE [LARGE SCALE GENOMIC DNA]</scope>
    <source>
        <strain evidence="3">cv. Salinas</strain>
        <tissue evidence="2">Seedlings</tissue>
    </source>
</reference>
<dbReference type="Proteomes" id="UP000235145">
    <property type="component" value="Unassembled WGS sequence"/>
</dbReference>
<name>A0A9R1X4R5_LACSA</name>
<proteinExistence type="predicted"/>
<accession>A0A9R1X4R5</accession>
<evidence type="ECO:0000313" key="3">
    <source>
        <dbReference type="Proteomes" id="UP000235145"/>
    </source>
</evidence>
<evidence type="ECO:0000313" key="2">
    <source>
        <dbReference type="EMBL" id="KAJ0200710.1"/>
    </source>
</evidence>
<keyword evidence="3" id="KW-1185">Reference proteome</keyword>